<dbReference type="EMBL" id="JACHIL010000003">
    <property type="protein sequence ID" value="MBB5091405.1"/>
    <property type="molecule type" value="Genomic_DNA"/>
</dbReference>
<keyword evidence="2" id="KW-1185">Reference proteome</keyword>
<protein>
    <submittedName>
        <fullName evidence="1">Uncharacterized protein</fullName>
    </submittedName>
</protein>
<comment type="caution">
    <text evidence="1">The sequence shown here is derived from an EMBL/GenBank/DDBJ whole genome shotgun (WGS) entry which is preliminary data.</text>
</comment>
<gene>
    <name evidence="1" type="ORF">HNQ68_001946</name>
</gene>
<dbReference type="AlphaFoldDB" id="A0A7W8ALG9"/>
<evidence type="ECO:0000313" key="2">
    <source>
        <dbReference type="Proteomes" id="UP000531231"/>
    </source>
</evidence>
<evidence type="ECO:0000313" key="1">
    <source>
        <dbReference type="EMBL" id="MBB5091405.1"/>
    </source>
</evidence>
<reference evidence="1 2" key="1">
    <citation type="submission" date="2020-08" db="EMBL/GenBank/DDBJ databases">
        <title>Genomic Encyclopedia of Type Strains, Phase IV (KMG-IV): sequencing the most valuable type-strain genomes for metagenomic binning, comparative biology and taxonomic classification.</title>
        <authorList>
            <person name="Goeker M."/>
        </authorList>
    </citation>
    <scope>NUCLEOTIDE SEQUENCE [LARGE SCALE GENOMIC DNA]</scope>
    <source>
        <strain evidence="1 2">DSM 25620</strain>
    </source>
</reference>
<accession>A0A7W8ALG9</accession>
<name>A0A7W8ALG9_9HYPH</name>
<dbReference type="Proteomes" id="UP000531231">
    <property type="component" value="Unassembled WGS sequence"/>
</dbReference>
<proteinExistence type="predicted"/>
<sequence length="57" mass="6763">MSLMDTAYKIYRAYRLYMICRNVEKIAYSAAAIKELDLVIAAEEINKILRRTVERDY</sequence>
<organism evidence="1 2">
    <name type="scientific">Pseudochrobactrum saccharolyticum</name>
    <dbReference type="NCBI Taxonomy" id="354352"/>
    <lineage>
        <taxon>Bacteria</taxon>
        <taxon>Pseudomonadati</taxon>
        <taxon>Pseudomonadota</taxon>
        <taxon>Alphaproteobacteria</taxon>
        <taxon>Hyphomicrobiales</taxon>
        <taxon>Brucellaceae</taxon>
        <taxon>Pseudochrobactrum</taxon>
    </lineage>
</organism>
<dbReference type="RefSeq" id="WP_170265248.1">
    <property type="nucleotide sequence ID" value="NZ_JACHIL010000003.1"/>
</dbReference>